<evidence type="ECO:0000313" key="1">
    <source>
        <dbReference type="EMBL" id="VDI83010.1"/>
    </source>
</evidence>
<sequence>MINHHPKYFILVHMLIANITTEQINYLRLIYLLETVAQPAVKKIFDKEFHPSRLRKTLDENKSRTLETLRKKRHLNKEEYDMLFPIKVVDYSVKIKLRKYDFRKINEEKKKTIEKEVATLYKNVVENLKVSFTLY</sequence>
<dbReference type="EMBL" id="UYJE01010419">
    <property type="protein sequence ID" value="VDI83010.1"/>
    <property type="molecule type" value="Genomic_DNA"/>
</dbReference>
<reference evidence="1" key="1">
    <citation type="submission" date="2018-11" db="EMBL/GenBank/DDBJ databases">
        <authorList>
            <person name="Alioto T."/>
            <person name="Alioto T."/>
        </authorList>
    </citation>
    <scope>NUCLEOTIDE SEQUENCE</scope>
</reference>
<gene>
    <name evidence="1" type="ORF">MGAL_10B083670</name>
</gene>
<feature type="non-terminal residue" evidence="1">
    <location>
        <position position="1"/>
    </location>
</feature>
<proteinExistence type="predicted"/>
<organism evidence="1 2">
    <name type="scientific">Mytilus galloprovincialis</name>
    <name type="common">Mediterranean mussel</name>
    <dbReference type="NCBI Taxonomy" id="29158"/>
    <lineage>
        <taxon>Eukaryota</taxon>
        <taxon>Metazoa</taxon>
        <taxon>Spiralia</taxon>
        <taxon>Lophotrochozoa</taxon>
        <taxon>Mollusca</taxon>
        <taxon>Bivalvia</taxon>
        <taxon>Autobranchia</taxon>
        <taxon>Pteriomorphia</taxon>
        <taxon>Mytilida</taxon>
        <taxon>Mytiloidea</taxon>
        <taxon>Mytilidae</taxon>
        <taxon>Mytilinae</taxon>
        <taxon>Mytilus</taxon>
    </lineage>
</organism>
<dbReference type="OrthoDB" id="10495597at2759"/>
<name>A0A8B6HP47_MYTGA</name>
<protein>
    <submittedName>
        <fullName evidence="1">Uncharacterized protein</fullName>
    </submittedName>
</protein>
<evidence type="ECO:0000313" key="2">
    <source>
        <dbReference type="Proteomes" id="UP000596742"/>
    </source>
</evidence>
<dbReference type="AlphaFoldDB" id="A0A8B6HP47"/>
<dbReference type="Proteomes" id="UP000596742">
    <property type="component" value="Unassembled WGS sequence"/>
</dbReference>
<accession>A0A8B6HP47</accession>
<comment type="caution">
    <text evidence="1">The sequence shown here is derived from an EMBL/GenBank/DDBJ whole genome shotgun (WGS) entry which is preliminary data.</text>
</comment>
<keyword evidence="2" id="KW-1185">Reference proteome</keyword>